<sequence length="214" mass="23514">MSRQDYDHDCTACPRLASALAIVRSQHPSYFARPVPAFGAARPDLLIVGLAPGMHGANRTGRPFTGDWCGPLLYSTLHRHGFANQPEALARDDGLQLLNCRVTNAVKCLPPENKPTPAEIKQCNGYLRVELTQCQPRVILALGAVAHQAVLMALDLKRSAYPFAHHAVHELVSGLRLVDSYHVSRYNTQTGRLTPAMFDAVVADIRDYLTHAAR</sequence>
<evidence type="ECO:0000256" key="3">
    <source>
        <dbReference type="ARBA" id="ARBA00022763"/>
    </source>
</evidence>
<dbReference type="Pfam" id="PF03167">
    <property type="entry name" value="UDG"/>
    <property type="match status" value="1"/>
</dbReference>
<dbReference type="GO" id="GO:0046872">
    <property type="term" value="F:metal ion binding"/>
    <property type="evidence" value="ECO:0007669"/>
    <property type="project" value="UniProtKB-KW"/>
</dbReference>
<name>A0A368L4Z6_9BURK</name>
<comment type="caution">
    <text evidence="11">The sequence shown here is derived from an EMBL/GenBank/DDBJ whole genome shotgun (WGS) entry which is preliminary data.</text>
</comment>
<evidence type="ECO:0000256" key="9">
    <source>
        <dbReference type="ARBA" id="ARBA00023887"/>
    </source>
</evidence>
<evidence type="ECO:0000256" key="8">
    <source>
        <dbReference type="ARBA" id="ARBA00023779"/>
    </source>
</evidence>
<dbReference type="Gene3D" id="3.40.470.10">
    <property type="entry name" value="Uracil-DNA glycosylase-like domain"/>
    <property type="match status" value="1"/>
</dbReference>
<keyword evidence="7" id="KW-0234">DNA repair</keyword>
<dbReference type="PANTHER" id="PTHR33693:SF3">
    <property type="entry name" value="TYPE-5 URACIL-DNA GLYCOSYLASE"/>
    <property type="match status" value="1"/>
</dbReference>
<evidence type="ECO:0000256" key="6">
    <source>
        <dbReference type="ARBA" id="ARBA00023014"/>
    </source>
</evidence>
<dbReference type="RefSeq" id="WP_114402750.1">
    <property type="nucleotide sequence ID" value="NZ_QPGB01000002.1"/>
</dbReference>
<gene>
    <name evidence="11" type="ORF">DU000_04275</name>
</gene>
<dbReference type="GO" id="GO:0051539">
    <property type="term" value="F:4 iron, 4 sulfur cluster binding"/>
    <property type="evidence" value="ECO:0007669"/>
    <property type="project" value="UniProtKB-KW"/>
</dbReference>
<keyword evidence="6" id="KW-0411">Iron-sulfur</keyword>
<accession>A0A368L4Z6</accession>
<evidence type="ECO:0000313" key="11">
    <source>
        <dbReference type="EMBL" id="RCS58666.1"/>
    </source>
</evidence>
<evidence type="ECO:0000256" key="5">
    <source>
        <dbReference type="ARBA" id="ARBA00023004"/>
    </source>
</evidence>
<dbReference type="AlphaFoldDB" id="A0A368L4Z6"/>
<dbReference type="OrthoDB" id="5290748at2"/>
<dbReference type="InterPro" id="IPR044147">
    <property type="entry name" value="UdgB-like"/>
</dbReference>
<dbReference type="PANTHER" id="PTHR33693">
    <property type="entry name" value="TYPE-5 URACIL-DNA GLYCOSYLASE"/>
    <property type="match status" value="1"/>
</dbReference>
<keyword evidence="1" id="KW-0004">4Fe-4S</keyword>
<comment type="similarity">
    <text evidence="8">Belongs to the uracil-DNA glycosylase (UDG) superfamily. Type 5 (UDGb) family.</text>
</comment>
<dbReference type="GO" id="GO:0033958">
    <property type="term" value="F:DNA-deoxyinosine glycosylase activity"/>
    <property type="evidence" value="ECO:0007669"/>
    <property type="project" value="InterPro"/>
</dbReference>
<keyword evidence="12" id="KW-1185">Reference proteome</keyword>
<dbReference type="Proteomes" id="UP000252357">
    <property type="component" value="Unassembled WGS sequence"/>
</dbReference>
<dbReference type="SMART" id="SM00986">
    <property type="entry name" value="UDG"/>
    <property type="match status" value="1"/>
</dbReference>
<keyword evidence="3" id="KW-0227">DNA damage</keyword>
<dbReference type="InterPro" id="IPR005122">
    <property type="entry name" value="Uracil-DNA_glycosylase-like"/>
</dbReference>
<dbReference type="SMART" id="SM00987">
    <property type="entry name" value="UreE_C"/>
    <property type="match status" value="1"/>
</dbReference>
<dbReference type="EMBL" id="QPGB01000002">
    <property type="protein sequence ID" value="RCS58666.1"/>
    <property type="molecule type" value="Genomic_DNA"/>
</dbReference>
<evidence type="ECO:0000313" key="12">
    <source>
        <dbReference type="Proteomes" id="UP000252357"/>
    </source>
</evidence>
<dbReference type="CDD" id="cd10031">
    <property type="entry name" value="UDG-F5_TTUDGB_like"/>
    <property type="match status" value="1"/>
</dbReference>
<protein>
    <recommendedName>
        <fullName evidence="9">Type-5 uracil-DNA glycosylase</fullName>
    </recommendedName>
</protein>
<dbReference type="GO" id="GO:0004844">
    <property type="term" value="F:uracil DNA N-glycosylase activity"/>
    <property type="evidence" value="ECO:0007669"/>
    <property type="project" value="InterPro"/>
</dbReference>
<dbReference type="InterPro" id="IPR036895">
    <property type="entry name" value="Uracil-DNA_glycosylase-like_sf"/>
</dbReference>
<evidence type="ECO:0000256" key="4">
    <source>
        <dbReference type="ARBA" id="ARBA00022801"/>
    </source>
</evidence>
<evidence type="ECO:0000259" key="10">
    <source>
        <dbReference type="SMART" id="SM00986"/>
    </source>
</evidence>
<proteinExistence type="inferred from homology"/>
<dbReference type="InterPro" id="IPR051536">
    <property type="entry name" value="UDG_Type-4/5"/>
</dbReference>
<evidence type="ECO:0000256" key="2">
    <source>
        <dbReference type="ARBA" id="ARBA00022723"/>
    </source>
</evidence>
<keyword evidence="2" id="KW-0479">Metal-binding</keyword>
<reference evidence="11 12" key="1">
    <citation type="journal article" date="2018" name="Int. J. Syst. Evol. Microbiol.">
        <title>Parvibium lacunae gen. nov., sp. nov., a new member of the family Alcaligenaceae isolated from a freshwater pond.</title>
        <authorList>
            <person name="Chen W.M."/>
            <person name="Xie P.B."/>
            <person name="Hsu M.Y."/>
            <person name="Sheu S.Y."/>
        </authorList>
    </citation>
    <scope>NUCLEOTIDE SEQUENCE [LARGE SCALE GENOMIC DNA]</scope>
    <source>
        <strain evidence="11 12">KMB9</strain>
    </source>
</reference>
<evidence type="ECO:0000256" key="1">
    <source>
        <dbReference type="ARBA" id="ARBA00022485"/>
    </source>
</evidence>
<dbReference type="SUPFAM" id="SSF52141">
    <property type="entry name" value="Uracil-DNA glycosylase-like"/>
    <property type="match status" value="1"/>
</dbReference>
<keyword evidence="4" id="KW-0378">Hydrolase</keyword>
<evidence type="ECO:0000256" key="7">
    <source>
        <dbReference type="ARBA" id="ARBA00023204"/>
    </source>
</evidence>
<dbReference type="GO" id="GO:0006284">
    <property type="term" value="P:base-excision repair"/>
    <property type="evidence" value="ECO:0007669"/>
    <property type="project" value="InterPro"/>
</dbReference>
<organism evidence="11 12">
    <name type="scientific">Parvibium lacunae</name>
    <dbReference type="NCBI Taxonomy" id="1888893"/>
    <lineage>
        <taxon>Bacteria</taxon>
        <taxon>Pseudomonadati</taxon>
        <taxon>Pseudomonadota</taxon>
        <taxon>Betaproteobacteria</taxon>
        <taxon>Burkholderiales</taxon>
        <taxon>Alcaligenaceae</taxon>
        <taxon>Parvibium</taxon>
    </lineage>
</organism>
<feature type="domain" description="Uracil-DNA glycosylase-like" evidence="10">
    <location>
        <begin position="36"/>
        <end position="202"/>
    </location>
</feature>
<keyword evidence="5" id="KW-0408">Iron</keyword>